<name>A0AAN6P5P9_9PEZI</name>
<comment type="caution">
    <text evidence="2">The sequence shown here is derived from an EMBL/GenBank/DDBJ whole genome shotgun (WGS) entry which is preliminary data.</text>
</comment>
<feature type="chain" id="PRO_5042979609" evidence="1">
    <location>
        <begin position="25"/>
        <end position="325"/>
    </location>
</feature>
<evidence type="ECO:0000313" key="2">
    <source>
        <dbReference type="EMBL" id="KAK4032254.1"/>
    </source>
</evidence>
<sequence>MRNGLLSYAFATAVALLLPSGATAARPCGGSSGGEFQYRLGDVRYDGPDPSKNNDLATIAASLQSSSQTPLYECVGQWPEVWTGWYEGGSNLVWGDCIFTGAGTGQDETVSFAVDWENKTMYLAHTFACSDQQGSQGLATGSIKLDVNCTTADDSSYCVPKTTSSGTRPNLNIATKLVPVPANTTSTCAAASKQYQSWKVEQWQRRFKMEPGASPTNPKLSADTGPSFTLTSTANGNTFSCLPSEGHEGIFVGSCKASDASTTTADFVFDSHLNMLKISEHWKCDDSPTLDIAGVGYMQAACERVFNSDEFTCTSGAVWVGTGVV</sequence>
<gene>
    <name evidence="2" type="ORF">C8A01DRAFT_41305</name>
</gene>
<keyword evidence="3" id="KW-1185">Reference proteome</keyword>
<dbReference type="EMBL" id="MU854630">
    <property type="protein sequence ID" value="KAK4032254.1"/>
    <property type="molecule type" value="Genomic_DNA"/>
</dbReference>
<feature type="signal peptide" evidence="1">
    <location>
        <begin position="1"/>
        <end position="24"/>
    </location>
</feature>
<proteinExistence type="predicted"/>
<dbReference type="Proteomes" id="UP001303115">
    <property type="component" value="Unassembled WGS sequence"/>
</dbReference>
<organism evidence="2 3">
    <name type="scientific">Parachaetomium inaequale</name>
    <dbReference type="NCBI Taxonomy" id="2588326"/>
    <lineage>
        <taxon>Eukaryota</taxon>
        <taxon>Fungi</taxon>
        <taxon>Dikarya</taxon>
        <taxon>Ascomycota</taxon>
        <taxon>Pezizomycotina</taxon>
        <taxon>Sordariomycetes</taxon>
        <taxon>Sordariomycetidae</taxon>
        <taxon>Sordariales</taxon>
        <taxon>Chaetomiaceae</taxon>
        <taxon>Parachaetomium</taxon>
    </lineage>
</organism>
<accession>A0AAN6P5P9</accession>
<reference evidence="3" key="1">
    <citation type="journal article" date="2023" name="Mol. Phylogenet. Evol.">
        <title>Genome-scale phylogeny and comparative genomics of the fungal order Sordariales.</title>
        <authorList>
            <person name="Hensen N."/>
            <person name="Bonometti L."/>
            <person name="Westerberg I."/>
            <person name="Brannstrom I.O."/>
            <person name="Guillou S."/>
            <person name="Cros-Aarteil S."/>
            <person name="Calhoun S."/>
            <person name="Haridas S."/>
            <person name="Kuo A."/>
            <person name="Mondo S."/>
            <person name="Pangilinan J."/>
            <person name="Riley R."/>
            <person name="LaButti K."/>
            <person name="Andreopoulos B."/>
            <person name="Lipzen A."/>
            <person name="Chen C."/>
            <person name="Yan M."/>
            <person name="Daum C."/>
            <person name="Ng V."/>
            <person name="Clum A."/>
            <person name="Steindorff A."/>
            <person name="Ohm R.A."/>
            <person name="Martin F."/>
            <person name="Silar P."/>
            <person name="Natvig D.O."/>
            <person name="Lalanne C."/>
            <person name="Gautier V."/>
            <person name="Ament-Velasquez S.L."/>
            <person name="Kruys A."/>
            <person name="Hutchinson M.I."/>
            <person name="Powell A.J."/>
            <person name="Barry K."/>
            <person name="Miller A.N."/>
            <person name="Grigoriev I.V."/>
            <person name="Debuchy R."/>
            <person name="Gladieux P."/>
            <person name="Hiltunen Thoren M."/>
            <person name="Johannesson H."/>
        </authorList>
    </citation>
    <scope>NUCLEOTIDE SEQUENCE [LARGE SCALE GENOMIC DNA]</scope>
    <source>
        <strain evidence="3">CBS 284.82</strain>
    </source>
</reference>
<protein>
    <submittedName>
        <fullName evidence="2">Uncharacterized protein</fullName>
    </submittedName>
</protein>
<evidence type="ECO:0000313" key="3">
    <source>
        <dbReference type="Proteomes" id="UP001303115"/>
    </source>
</evidence>
<keyword evidence="1" id="KW-0732">Signal</keyword>
<evidence type="ECO:0000256" key="1">
    <source>
        <dbReference type="SAM" id="SignalP"/>
    </source>
</evidence>
<dbReference type="AlphaFoldDB" id="A0AAN6P5P9"/>